<dbReference type="Pfam" id="PF11984">
    <property type="entry name" value="DUF3485"/>
    <property type="match status" value="1"/>
</dbReference>
<gene>
    <name evidence="2" type="ORF">GEOBRER4_n2460</name>
</gene>
<dbReference type="AlphaFoldDB" id="A0A6S6LZV0"/>
<evidence type="ECO:0000313" key="2">
    <source>
        <dbReference type="EMBL" id="BCG47622.1"/>
    </source>
</evidence>
<sequence>MKGHFLALYLLLFAAGLYLNLHSDLSVPMNRPLQQFPTTVNSWRMTEEGRLSGDVQNVLKASDVLIRQYQGAQGEKVQLYIGYHGGGKGGGEIHSPKHCLPGSGWLEHSSNRYTIKAGKDELNLVQAVYQKGESSELFLYWYQVRGKSLSEEFSLKGEQILNSVLHRRRDASFIRVSMPFQGDERQALAVGERFIKEFLPAIRSFLPS</sequence>
<dbReference type="InterPro" id="IPR014263">
    <property type="entry name" value="Methanolan_biosynth_EpsI"/>
</dbReference>
<evidence type="ECO:0000259" key="1">
    <source>
        <dbReference type="Pfam" id="PF11984"/>
    </source>
</evidence>
<dbReference type="EMBL" id="AP023213">
    <property type="protein sequence ID" value="BCG47622.1"/>
    <property type="molecule type" value="Genomic_DNA"/>
</dbReference>
<dbReference type="NCBIfam" id="TIGR02914">
    <property type="entry name" value="EpsI_fam"/>
    <property type="match status" value="1"/>
</dbReference>
<proteinExistence type="predicted"/>
<protein>
    <submittedName>
        <fullName evidence="2">EpsI protein</fullName>
    </submittedName>
</protein>
<dbReference type="RefSeq" id="WP_185242489.1">
    <property type="nucleotide sequence ID" value="NZ_AP023213.1"/>
</dbReference>
<name>A0A6S6LZV0_9BACT</name>
<evidence type="ECO:0000313" key="3">
    <source>
        <dbReference type="Proteomes" id="UP000515472"/>
    </source>
</evidence>
<feature type="domain" description="Methanolan biosynthesis EpsI" evidence="1">
    <location>
        <begin position="6"/>
        <end position="205"/>
    </location>
</feature>
<keyword evidence="3" id="KW-1185">Reference proteome</keyword>
<dbReference type="KEGG" id="gbn:GEOBRER4_23720"/>
<dbReference type="Proteomes" id="UP000515472">
    <property type="component" value="Chromosome"/>
</dbReference>
<reference evidence="2 3" key="1">
    <citation type="submission" date="2020-06" db="EMBL/GenBank/DDBJ databases">
        <title>Interaction of electrochemicaly active bacteria, Geobacter bremensis R4 on different carbon anode.</title>
        <authorList>
            <person name="Meng L."/>
            <person name="Yoshida N."/>
        </authorList>
    </citation>
    <scope>NUCLEOTIDE SEQUENCE [LARGE SCALE GENOMIC DNA]</scope>
    <source>
        <strain evidence="2 3">R4</strain>
    </source>
</reference>
<organism evidence="2 3">
    <name type="scientific">Citrifermentans bremense</name>
    <dbReference type="NCBI Taxonomy" id="60035"/>
    <lineage>
        <taxon>Bacteria</taxon>
        <taxon>Pseudomonadati</taxon>
        <taxon>Thermodesulfobacteriota</taxon>
        <taxon>Desulfuromonadia</taxon>
        <taxon>Geobacterales</taxon>
        <taxon>Geobacteraceae</taxon>
        <taxon>Citrifermentans</taxon>
    </lineage>
</organism>
<accession>A0A6S6LZV0</accession>